<dbReference type="EMBL" id="CP044331">
    <property type="protein sequence ID" value="QGM96398.1"/>
    <property type="molecule type" value="Genomic_DNA"/>
</dbReference>
<dbReference type="Pfam" id="PF04434">
    <property type="entry name" value="SWIM"/>
    <property type="match status" value="1"/>
</dbReference>
<dbReference type="PROSITE" id="PS50966">
    <property type="entry name" value="ZF_SWIM"/>
    <property type="match status" value="1"/>
</dbReference>
<evidence type="ECO:0000313" key="3">
    <source>
        <dbReference type="EMBL" id="QGM96398.1"/>
    </source>
</evidence>
<keyword evidence="3" id="KW-0808">Transferase</keyword>
<organism evidence="3 4">
    <name type="scientific">Methylocystis parvus</name>
    <dbReference type="NCBI Taxonomy" id="134"/>
    <lineage>
        <taxon>Bacteria</taxon>
        <taxon>Pseudomonadati</taxon>
        <taxon>Pseudomonadota</taxon>
        <taxon>Alphaproteobacteria</taxon>
        <taxon>Hyphomicrobiales</taxon>
        <taxon>Methylocystaceae</taxon>
        <taxon>Methylocystis</taxon>
    </lineage>
</organism>
<accession>A0A6B8M224</accession>
<dbReference type="AlphaFoldDB" id="A0A6B8M224"/>
<feature type="domain" description="SWIM-type" evidence="2">
    <location>
        <begin position="67"/>
        <end position="104"/>
    </location>
</feature>
<evidence type="ECO:0000259" key="2">
    <source>
        <dbReference type="PROSITE" id="PS50966"/>
    </source>
</evidence>
<dbReference type="GO" id="GO:0016746">
    <property type="term" value="F:acyltransferase activity"/>
    <property type="evidence" value="ECO:0007669"/>
    <property type="project" value="UniProtKB-KW"/>
</dbReference>
<name>A0A6B8M224_9HYPH</name>
<dbReference type="KEGG" id="mpar:F7D14_02120"/>
<sequence length="575" mass="63492">MSGARGRRGRQTADLAEQPRFCVDAVKEIAGKQVFERGEAYHRAGKVVLMSVDQSRVAAQVSGSEIYRTVVTGRGAAIGGECSCPAFEQFGFCKHMAAVALAANATNEEGFLERIRVYLRTQSADALIDLVLSSCVRDPALFRQLEAACVAATGDEAEIRTKLRRSIDRAVQTSGFVDYGGTRAWAADVEEVLTAVAALIDVGRSSLALGLAEHAIDRIEGALPNIDDSEGYCGSLSIFARDVHLAAARASKPEPREFARMLFAREMESDLGAFDGAAALYEEVLGEAGLSEYRRLAEERWAKLPALTGAMRGEKAYSDDYRRIEDILDYFAERDGDVDARLALRAKDLSTPWRYLRLVEFCVAHGLRDEALRRAEEGLWIFEDGRQDDRLVSLAADLLEQSGRKSDAEATLWRGFEKAPGREFYESLRRLGGEEARERALRALEDSLEKPSVGRSRGVVDLLVETLVKERLFTRAWAAVHRHKVSAATEGALARASEASHAGEALKFYVRRVDSLVEAGGAGPYSEAASLIRRMAALRSDTEHLSYLSEIKTRYARRRNFIKLLDADSRAVERR</sequence>
<evidence type="ECO:0000313" key="4">
    <source>
        <dbReference type="Proteomes" id="UP000422569"/>
    </source>
</evidence>
<keyword evidence="3" id="KW-0012">Acyltransferase</keyword>
<keyword evidence="1" id="KW-0479">Metal-binding</keyword>
<dbReference type="InterPro" id="IPR007527">
    <property type="entry name" value="Znf_SWIM"/>
</dbReference>
<keyword evidence="1" id="KW-0863">Zinc-finger</keyword>
<dbReference type="Proteomes" id="UP000422569">
    <property type="component" value="Chromosome"/>
</dbReference>
<reference evidence="3 4" key="1">
    <citation type="submission" date="2019-09" db="EMBL/GenBank/DDBJ databases">
        <title>Isolation and complete genome sequencing of Methylocystis species.</title>
        <authorList>
            <person name="Rumah B.L."/>
            <person name="Stead C.E."/>
            <person name="Stevens B.C."/>
            <person name="Minton N.P."/>
            <person name="Grosse-Honebrink A."/>
            <person name="Zhang Y."/>
        </authorList>
    </citation>
    <scope>NUCLEOTIDE SEQUENCE [LARGE SCALE GENOMIC DNA]</scope>
    <source>
        <strain evidence="3 4">BRCS2</strain>
    </source>
</reference>
<gene>
    <name evidence="3" type="ORF">F7D14_02120</name>
</gene>
<proteinExistence type="predicted"/>
<keyword evidence="1" id="KW-0862">Zinc</keyword>
<keyword evidence="4" id="KW-1185">Reference proteome</keyword>
<protein>
    <submittedName>
        <fullName evidence="3">Acyltransferase</fullName>
    </submittedName>
</protein>
<dbReference type="GO" id="GO:0008270">
    <property type="term" value="F:zinc ion binding"/>
    <property type="evidence" value="ECO:0007669"/>
    <property type="project" value="UniProtKB-KW"/>
</dbReference>
<dbReference type="InterPro" id="IPR049245">
    <property type="entry name" value="DUF6880"/>
</dbReference>
<dbReference type="Pfam" id="PF21810">
    <property type="entry name" value="DUF6880"/>
    <property type="match status" value="1"/>
</dbReference>
<evidence type="ECO:0000256" key="1">
    <source>
        <dbReference type="PROSITE-ProRule" id="PRU00325"/>
    </source>
</evidence>